<name>A0A2N1PM75_9BACT</name>
<dbReference type="InterPro" id="IPR003841">
    <property type="entry name" value="Na/Pi_transpt"/>
</dbReference>
<sequence length="647" mass="71495">MNPIRLNYAGESEKFHLSVSFNEFQFNIHQTLCYNFDQLSKIHSLNIQLRYSQFRSEGNSLKMNESTTANPASVRAETLAAKQLKWSLKALLKGTLVAALAWLTFGLPAGQRDLAFKIFGGLAIFLYGMKEMTSAFEILAGERIKKIFDTFTGNRILGFIAGITVTALIQSSSATTVMVVGFVNSAMMTLTQAASIIIGANIGTTITGQLIAFKISHYALMFILVGVLMNFMSKSKRNRKLGQAFIGFGLLFVGMDMMKEVVAPLRKSEAVIRLVASLSGSVIAGVFVGTIFTVILQSSSATVAITMTMAASGLIDFPTSVALILGDNIGTTITALLASLPARRNARRAALIHTIYNVLGMLVVVIIFPHYLKVVMWFTPVEAGIARAVANAHTIFNVVNAFIFLPLTPLLAWICYLILPRTEDELYTDSSFLDKRLLEIPSLAIGAASRECDRLSDLAGQSLNDVLELIEEFDYSKAARINEREKLIDSTEGDIIMYLTHIEEKSITHEESLELVHLLHQANDLERVGDQCENIVMILTDRCERKISFGDQAVQGLREMSATVKEMYFLTRRAVESGDRNSALRVLELEGRLNFLEKRNRDEHVDRLASGECNFAAGFFFLDLMEKIEKIGDHCTNMAEMAAGASH</sequence>
<dbReference type="InterPro" id="IPR038078">
    <property type="entry name" value="PhoU-like_sf"/>
</dbReference>
<dbReference type="InterPro" id="IPR004633">
    <property type="entry name" value="NaPi_cotrn-rel/YqeW-like"/>
</dbReference>
<feature type="transmembrane region" description="Helical" evidence="6">
    <location>
        <begin position="114"/>
        <end position="130"/>
    </location>
</feature>
<gene>
    <name evidence="8" type="ORF">CVV64_14285</name>
</gene>
<feature type="transmembrane region" description="Helical" evidence="6">
    <location>
        <begin position="175"/>
        <end position="198"/>
    </location>
</feature>
<dbReference type="InterPro" id="IPR026022">
    <property type="entry name" value="PhoU_dom"/>
</dbReference>
<evidence type="ECO:0000256" key="6">
    <source>
        <dbReference type="SAM" id="Phobius"/>
    </source>
</evidence>
<evidence type="ECO:0000256" key="2">
    <source>
        <dbReference type="ARBA" id="ARBA00022475"/>
    </source>
</evidence>
<feature type="transmembrane region" description="Helical" evidence="6">
    <location>
        <begin position="151"/>
        <end position="169"/>
    </location>
</feature>
<protein>
    <recommendedName>
        <fullName evidence="7">PhoU domain-containing protein</fullName>
    </recommendedName>
</protein>
<dbReference type="Proteomes" id="UP000233256">
    <property type="component" value="Unassembled WGS sequence"/>
</dbReference>
<dbReference type="EMBL" id="PGXC01000017">
    <property type="protein sequence ID" value="PKK89444.1"/>
    <property type="molecule type" value="Genomic_DNA"/>
</dbReference>
<feature type="transmembrane region" description="Helical" evidence="6">
    <location>
        <begin position="90"/>
        <end position="108"/>
    </location>
</feature>
<dbReference type="GO" id="GO:0005886">
    <property type="term" value="C:plasma membrane"/>
    <property type="evidence" value="ECO:0007669"/>
    <property type="project" value="UniProtKB-SubCell"/>
</dbReference>
<dbReference type="Pfam" id="PF01895">
    <property type="entry name" value="PhoU"/>
    <property type="match status" value="2"/>
</dbReference>
<feature type="transmembrane region" description="Helical" evidence="6">
    <location>
        <begin position="270"/>
        <end position="297"/>
    </location>
</feature>
<keyword evidence="3 6" id="KW-0812">Transmembrane</keyword>
<dbReference type="Pfam" id="PF02690">
    <property type="entry name" value="Na_Pi_cotrans"/>
    <property type="match status" value="2"/>
</dbReference>
<dbReference type="Gene3D" id="1.20.58.220">
    <property type="entry name" value="Phosphate transport system protein phou homolog 2, domain 2"/>
    <property type="match status" value="1"/>
</dbReference>
<dbReference type="GO" id="GO:0044341">
    <property type="term" value="P:sodium-dependent phosphate transport"/>
    <property type="evidence" value="ECO:0007669"/>
    <property type="project" value="InterPro"/>
</dbReference>
<reference evidence="8 9" key="1">
    <citation type="journal article" date="2017" name="ISME J.">
        <title>Potential for microbial H2 and metal transformations associated with novel bacteria and archaea in deep terrestrial subsurface sediments.</title>
        <authorList>
            <person name="Hernsdorf A.W."/>
            <person name="Amano Y."/>
            <person name="Miyakawa K."/>
            <person name="Ise K."/>
            <person name="Suzuki Y."/>
            <person name="Anantharaman K."/>
            <person name="Probst A."/>
            <person name="Burstein D."/>
            <person name="Thomas B.C."/>
            <person name="Banfield J.F."/>
        </authorList>
    </citation>
    <scope>NUCLEOTIDE SEQUENCE [LARGE SCALE GENOMIC DNA]</scope>
    <source>
        <strain evidence="8">HGW-Wallbacteria-1</strain>
    </source>
</reference>
<feature type="domain" description="PhoU" evidence="7">
    <location>
        <begin position="454"/>
        <end position="537"/>
    </location>
</feature>
<evidence type="ECO:0000313" key="9">
    <source>
        <dbReference type="Proteomes" id="UP000233256"/>
    </source>
</evidence>
<evidence type="ECO:0000256" key="1">
    <source>
        <dbReference type="ARBA" id="ARBA00004651"/>
    </source>
</evidence>
<feature type="transmembrane region" description="Helical" evidence="6">
    <location>
        <begin position="241"/>
        <end position="258"/>
    </location>
</feature>
<keyword evidence="4 6" id="KW-1133">Transmembrane helix</keyword>
<accession>A0A2N1PM75</accession>
<evidence type="ECO:0000256" key="4">
    <source>
        <dbReference type="ARBA" id="ARBA00022989"/>
    </source>
</evidence>
<keyword evidence="2" id="KW-1003">Cell membrane</keyword>
<dbReference type="PANTHER" id="PTHR10010:SF46">
    <property type="entry name" value="SODIUM-DEPENDENT PHOSPHATE TRANSPORT PROTEIN 2B"/>
    <property type="match status" value="1"/>
</dbReference>
<dbReference type="NCBIfam" id="TIGR00704">
    <property type="entry name" value="NaPi_cotrn_rel"/>
    <property type="match status" value="1"/>
</dbReference>
<feature type="transmembrane region" description="Helical" evidence="6">
    <location>
        <begin position="350"/>
        <end position="372"/>
    </location>
</feature>
<organism evidence="8 9">
    <name type="scientific">Candidatus Wallbacteria bacterium HGW-Wallbacteria-1</name>
    <dbReference type="NCBI Taxonomy" id="2013854"/>
    <lineage>
        <taxon>Bacteria</taxon>
        <taxon>Candidatus Walliibacteriota</taxon>
    </lineage>
</organism>
<proteinExistence type="predicted"/>
<feature type="domain" description="PhoU" evidence="7">
    <location>
        <begin position="557"/>
        <end position="641"/>
    </location>
</feature>
<keyword evidence="5 6" id="KW-0472">Membrane</keyword>
<dbReference type="SUPFAM" id="SSF109755">
    <property type="entry name" value="PhoU-like"/>
    <property type="match status" value="1"/>
</dbReference>
<evidence type="ECO:0000256" key="3">
    <source>
        <dbReference type="ARBA" id="ARBA00022692"/>
    </source>
</evidence>
<comment type="subcellular location">
    <subcellularLocation>
        <location evidence="1">Cell membrane</location>
        <topology evidence="1">Multi-pass membrane protein</topology>
    </subcellularLocation>
</comment>
<dbReference type="NCBIfam" id="NF037997">
    <property type="entry name" value="Na_Pi_symport"/>
    <property type="match status" value="1"/>
</dbReference>
<dbReference type="AlphaFoldDB" id="A0A2N1PM75"/>
<evidence type="ECO:0000313" key="8">
    <source>
        <dbReference type="EMBL" id="PKK89444.1"/>
    </source>
</evidence>
<dbReference type="PANTHER" id="PTHR10010">
    <property type="entry name" value="SOLUTE CARRIER FAMILY 34 SODIUM PHOSPHATE , MEMBER 2-RELATED"/>
    <property type="match status" value="1"/>
</dbReference>
<dbReference type="GO" id="GO:0005436">
    <property type="term" value="F:sodium:phosphate symporter activity"/>
    <property type="evidence" value="ECO:0007669"/>
    <property type="project" value="InterPro"/>
</dbReference>
<evidence type="ECO:0000259" key="7">
    <source>
        <dbReference type="Pfam" id="PF01895"/>
    </source>
</evidence>
<evidence type="ECO:0000256" key="5">
    <source>
        <dbReference type="ARBA" id="ARBA00023136"/>
    </source>
</evidence>
<feature type="transmembrane region" description="Helical" evidence="6">
    <location>
        <begin position="392"/>
        <end position="419"/>
    </location>
</feature>
<feature type="transmembrane region" description="Helical" evidence="6">
    <location>
        <begin position="210"/>
        <end position="229"/>
    </location>
</feature>
<comment type="caution">
    <text evidence="8">The sequence shown here is derived from an EMBL/GenBank/DDBJ whole genome shotgun (WGS) entry which is preliminary data.</text>
</comment>